<feature type="compositionally biased region" description="Polar residues" evidence="8">
    <location>
        <begin position="135"/>
        <end position="144"/>
    </location>
</feature>
<keyword evidence="5" id="KW-0372">Hormone</keyword>
<feature type="region of interest" description="Disordered" evidence="8">
    <location>
        <begin position="35"/>
        <end position="77"/>
    </location>
</feature>
<dbReference type="GO" id="GO:1902025">
    <property type="term" value="P:nitrate import"/>
    <property type="evidence" value="ECO:0007669"/>
    <property type="project" value="TreeGrafter"/>
</dbReference>
<evidence type="ECO:0000256" key="5">
    <source>
        <dbReference type="ARBA" id="ARBA00022702"/>
    </source>
</evidence>
<evidence type="ECO:0000256" key="4">
    <source>
        <dbReference type="ARBA" id="ARBA00022525"/>
    </source>
</evidence>
<dbReference type="Proteomes" id="UP001168098">
    <property type="component" value="Unassembled WGS sequence"/>
</dbReference>
<feature type="chain" id="PRO_5041355516" description="Precursor of CEP9" evidence="9">
    <location>
        <begin position="28"/>
        <end position="174"/>
    </location>
</feature>
<dbReference type="AlphaFoldDB" id="A0AA39D5K5"/>
<comment type="caution">
    <text evidence="10">The sequence shown here is derived from an EMBL/GenBank/DDBJ whole genome shotgun (WGS) entry which is preliminary data.</text>
</comment>
<evidence type="ECO:0008006" key="12">
    <source>
        <dbReference type="Google" id="ProtNLM"/>
    </source>
</evidence>
<evidence type="ECO:0000313" key="11">
    <source>
        <dbReference type="Proteomes" id="UP001168098"/>
    </source>
</evidence>
<evidence type="ECO:0000256" key="8">
    <source>
        <dbReference type="SAM" id="MobiDB-lite"/>
    </source>
</evidence>
<gene>
    <name evidence="10" type="ORF">PVL29_026984</name>
</gene>
<keyword evidence="7" id="KW-0379">Hydroxylation</keyword>
<dbReference type="GO" id="GO:0048364">
    <property type="term" value="P:root development"/>
    <property type="evidence" value="ECO:0007669"/>
    <property type="project" value="InterPro"/>
</dbReference>
<keyword evidence="4" id="KW-0964">Secreted</keyword>
<feature type="compositionally biased region" description="Polar residues" evidence="8">
    <location>
        <begin position="35"/>
        <end position="53"/>
    </location>
</feature>
<dbReference type="GO" id="GO:0005179">
    <property type="term" value="F:hormone activity"/>
    <property type="evidence" value="ECO:0007669"/>
    <property type="project" value="UniProtKB-KW"/>
</dbReference>
<comment type="subcellular location">
    <subcellularLocation>
        <location evidence="1">Secreted</location>
        <location evidence="1">Extracellular space</location>
        <location evidence="1">Apoplast</location>
    </subcellularLocation>
</comment>
<evidence type="ECO:0000256" key="1">
    <source>
        <dbReference type="ARBA" id="ARBA00004271"/>
    </source>
</evidence>
<reference evidence="10 11" key="1">
    <citation type="journal article" date="2023" name="BMC Biotechnol.">
        <title>Vitis rotundifolia cv Carlos genome sequencing.</title>
        <authorList>
            <person name="Huff M."/>
            <person name="Hulse-Kemp A."/>
            <person name="Scheffler B."/>
            <person name="Youngblood R."/>
            <person name="Simpson S."/>
            <person name="Babiker E."/>
            <person name="Staton M."/>
        </authorList>
    </citation>
    <scope>NUCLEOTIDE SEQUENCE [LARGE SCALE GENOMIC DNA]</scope>
    <source>
        <tissue evidence="10">Leaf</tissue>
    </source>
</reference>
<proteinExistence type="inferred from homology"/>
<dbReference type="EMBL" id="JARBHA010000020">
    <property type="protein sequence ID" value="KAJ9670780.1"/>
    <property type="molecule type" value="Genomic_DNA"/>
</dbReference>
<dbReference type="GO" id="GO:2000280">
    <property type="term" value="P:regulation of root development"/>
    <property type="evidence" value="ECO:0007669"/>
    <property type="project" value="TreeGrafter"/>
</dbReference>
<dbReference type="PANTHER" id="PTHR33348:SF44">
    <property type="entry name" value="PRECURSOR OF CEP6"/>
    <property type="match status" value="1"/>
</dbReference>
<comment type="similarity">
    <text evidence="2">Belongs to the C-terminally encoded plant signaling peptide (CEP) family.</text>
</comment>
<evidence type="ECO:0000256" key="9">
    <source>
        <dbReference type="SAM" id="SignalP"/>
    </source>
</evidence>
<protein>
    <recommendedName>
        <fullName evidence="12">Precursor of CEP9</fullName>
    </recommendedName>
</protein>
<name>A0AA39D5K5_VITRO</name>
<keyword evidence="3" id="KW-0052">Apoplast</keyword>
<dbReference type="PANTHER" id="PTHR33348">
    <property type="entry name" value="PRECURSOR OF CEP5"/>
    <property type="match status" value="1"/>
</dbReference>
<feature type="region of interest" description="Disordered" evidence="8">
    <location>
        <begin position="104"/>
        <end position="174"/>
    </location>
</feature>
<evidence type="ECO:0000256" key="2">
    <source>
        <dbReference type="ARBA" id="ARBA00008963"/>
    </source>
</evidence>
<evidence type="ECO:0000313" key="10">
    <source>
        <dbReference type="EMBL" id="KAJ9670780.1"/>
    </source>
</evidence>
<feature type="signal peptide" evidence="9">
    <location>
        <begin position="1"/>
        <end position="27"/>
    </location>
</feature>
<evidence type="ECO:0000256" key="6">
    <source>
        <dbReference type="ARBA" id="ARBA00022729"/>
    </source>
</evidence>
<dbReference type="InterPro" id="IPR033250">
    <property type="entry name" value="CEP"/>
</dbReference>
<dbReference type="GO" id="GO:0048046">
    <property type="term" value="C:apoplast"/>
    <property type="evidence" value="ECO:0007669"/>
    <property type="project" value="UniProtKB-SubCell"/>
</dbReference>
<organism evidence="10 11">
    <name type="scientific">Vitis rotundifolia</name>
    <name type="common">Muscadine grape</name>
    <dbReference type="NCBI Taxonomy" id="103349"/>
    <lineage>
        <taxon>Eukaryota</taxon>
        <taxon>Viridiplantae</taxon>
        <taxon>Streptophyta</taxon>
        <taxon>Embryophyta</taxon>
        <taxon>Tracheophyta</taxon>
        <taxon>Spermatophyta</taxon>
        <taxon>Magnoliopsida</taxon>
        <taxon>eudicotyledons</taxon>
        <taxon>Gunneridae</taxon>
        <taxon>Pentapetalae</taxon>
        <taxon>rosids</taxon>
        <taxon>Vitales</taxon>
        <taxon>Vitaceae</taxon>
        <taxon>Viteae</taxon>
        <taxon>Vitis</taxon>
    </lineage>
</organism>
<evidence type="ECO:0000256" key="3">
    <source>
        <dbReference type="ARBA" id="ARBA00022523"/>
    </source>
</evidence>
<evidence type="ECO:0000256" key="7">
    <source>
        <dbReference type="ARBA" id="ARBA00023278"/>
    </source>
</evidence>
<sequence length="174" mass="18880">MAKIQVIHACSLLLALITYHDILYTEGRPINSVTKQEFSSIDSEPGNETGSQGTERKEDHWYTPPPPEPNPSVKNSVAGKKEILPPITPNYSIGFGDSTAVYKDDFRPTTPGSSPGIGHQFVPTKEDIQPKALGNSPSVRNSVTAYKDDYRPTMPGHSPGVGHSLQKKNAEPNA</sequence>
<accession>A0AA39D5K5</accession>
<dbReference type="GO" id="GO:0006995">
    <property type="term" value="P:cellular response to nitrogen starvation"/>
    <property type="evidence" value="ECO:0007669"/>
    <property type="project" value="UniProtKB-ARBA"/>
</dbReference>
<keyword evidence="6 9" id="KW-0732">Signal</keyword>
<keyword evidence="11" id="KW-1185">Reference proteome</keyword>
<dbReference type="GO" id="GO:1901371">
    <property type="term" value="P:regulation of leaf morphogenesis"/>
    <property type="evidence" value="ECO:0007669"/>
    <property type="project" value="TreeGrafter"/>
</dbReference>